<name>A0A378SGA1_9MYCO</name>
<dbReference type="RefSeq" id="WP_115326188.1">
    <property type="nucleotide sequence ID" value="NZ_JACKST010000004.1"/>
</dbReference>
<dbReference type="Proteomes" id="UP000254291">
    <property type="component" value="Unassembled WGS sequence"/>
</dbReference>
<evidence type="ECO:0000313" key="1">
    <source>
        <dbReference type="EMBL" id="STZ40896.1"/>
    </source>
</evidence>
<gene>
    <name evidence="1" type="ORF">NCTC10742_00096</name>
</gene>
<protein>
    <submittedName>
        <fullName evidence="1">Uncharacterized protein</fullName>
    </submittedName>
</protein>
<dbReference type="EMBL" id="UGQM01000001">
    <property type="protein sequence ID" value="STZ40896.1"/>
    <property type="molecule type" value="Genomic_DNA"/>
</dbReference>
<proteinExistence type="predicted"/>
<reference evidence="1 2" key="1">
    <citation type="submission" date="2018-06" db="EMBL/GenBank/DDBJ databases">
        <authorList>
            <consortium name="Pathogen Informatics"/>
            <person name="Doyle S."/>
        </authorList>
    </citation>
    <scope>NUCLEOTIDE SEQUENCE [LARGE SCALE GENOMIC DNA]</scope>
    <source>
        <strain evidence="1 2">NCTC10742</strain>
    </source>
</reference>
<accession>A0A378SGA1</accession>
<sequence>MADTNDAGAGDWEVVAATAYNQGNPADGAEETCVARGTEFEARRVYSDTTAQAGDRGYEYVRLRHDGRDVESWPQATGWTV</sequence>
<organism evidence="1 2">
    <name type="scientific">Mycolicibacterium gilvum</name>
    <dbReference type="NCBI Taxonomy" id="1804"/>
    <lineage>
        <taxon>Bacteria</taxon>
        <taxon>Bacillati</taxon>
        <taxon>Actinomycetota</taxon>
        <taxon>Actinomycetes</taxon>
        <taxon>Mycobacteriales</taxon>
        <taxon>Mycobacteriaceae</taxon>
        <taxon>Mycolicibacterium</taxon>
    </lineage>
</organism>
<dbReference type="AlphaFoldDB" id="A0A378SGA1"/>
<evidence type="ECO:0000313" key="2">
    <source>
        <dbReference type="Proteomes" id="UP000254291"/>
    </source>
</evidence>